<protein>
    <recommendedName>
        <fullName evidence="13">Virion infectivity factor</fullName>
    </recommendedName>
</protein>
<keyword evidence="5" id="KW-0597">Phosphoprotein</keyword>
<evidence type="ECO:0000256" key="13">
    <source>
        <dbReference type="RuleBase" id="RU003341"/>
    </source>
</evidence>
<evidence type="ECO:0000256" key="6">
    <source>
        <dbReference type="ARBA" id="ARBA00022581"/>
    </source>
</evidence>
<organismHost>
    <name type="scientific">Cercopithecidae</name>
    <name type="common">Old World monkeys</name>
    <dbReference type="NCBI Taxonomy" id="9527"/>
</organismHost>
<evidence type="ECO:0000313" key="14">
    <source>
        <dbReference type="EMBL" id="AAB47725.2"/>
    </source>
</evidence>
<reference evidence="14" key="1">
    <citation type="journal article" date="1996" name="Virology">
        <title>Sequence analysis of a highly divergent HIV-1-related lentivirus isolated from a wild captured chimpanzee.</title>
        <authorList>
            <person name="Vanden Haesevelde M.M."/>
            <person name="Peeters M."/>
            <person name="Jannes G."/>
            <person name="Janssens W."/>
            <person name="van der Groen G."/>
            <person name="Sharp P.M."/>
            <person name="Saman E."/>
        </authorList>
    </citation>
    <scope>NUCLEOTIDE SEQUENCE [LARGE SCALE GENOMIC DNA]</scope>
</reference>
<proteinExistence type="inferred from homology"/>
<comment type="similarity">
    <text evidence="3 13">Belongs to the primate lentivirus group Vif protein family.</text>
</comment>
<keyword evidence="8" id="KW-0832">Ubl conjugation</keyword>
<keyword evidence="6" id="KW-0945">Host-virus interaction</keyword>
<reference evidence="14" key="2">
    <citation type="submission" date="2000-08" db="EMBL/GenBank/DDBJ databases">
        <authorList>
            <person name="Saman E."/>
            <person name="Vanden Haesevelde M."/>
        </authorList>
    </citation>
    <scope>NUCLEOTIDE SEQUENCE</scope>
</reference>
<keyword evidence="11" id="KW-0472">Membrane</keyword>
<dbReference type="GO" id="GO:0020002">
    <property type="term" value="C:host cell plasma membrane"/>
    <property type="evidence" value="ECO:0007669"/>
    <property type="project" value="UniProtKB-SubCell"/>
</dbReference>
<keyword evidence="4" id="KW-1032">Host cell membrane</keyword>
<keyword evidence="9" id="KW-0946">Virion</keyword>
<keyword evidence="7" id="KW-0833">Ubl conjugation pathway</keyword>
<accession>Q87623</accession>
<comment type="subcellular location">
    <subcellularLocation>
        <location evidence="2 13">Host cell membrane</location>
        <topology evidence="2 13">Peripheral membrane protein</topology>
        <orientation evidence="2 13">Cytoplasmic side</orientation>
    </subcellularLocation>
    <subcellularLocation>
        <location evidence="13">Host cytoplasm</location>
    </subcellularLocation>
    <subcellularLocation>
        <location evidence="1 13">Virion</location>
    </subcellularLocation>
    <text evidence="13">In the cytoplasm, seems to colocalize with intermediate filament vimentin. A fraction is associated with the cytoplasmic side of cellular membranes, presumably via the interaction with Pr55Gag precursor.</text>
</comment>
<dbReference type="GO" id="GO:0030430">
    <property type="term" value="C:host cell cytoplasm"/>
    <property type="evidence" value="ECO:0007669"/>
    <property type="project" value="UniProtKB-SubCell"/>
</dbReference>
<keyword evidence="12" id="KW-1035">Host cytoplasm</keyword>
<sequence length="185" mass="22304">MIWQVDRMRINIWKSLVKHHIWETKVLKPWKYRHHYENDHPKKGEEVHIPLPTLDKKLVVTVFWGLQCGERPWHLGHGVSIEWRCGKYITQVDPETADQMIHQYYFPCFSDQAVRQAILGERILTYCHYKKGHSQVGTLQYLAFCKILEFRGYPKGPRRQFPSLSILTEDRWNKPRRMRGHRENQ</sequence>
<organism evidence="14">
    <name type="scientific">Simian immunodeficiency virus</name>
    <name type="common">SIV</name>
    <dbReference type="NCBI Taxonomy" id="11723"/>
    <lineage>
        <taxon>Viruses</taxon>
        <taxon>Riboviria</taxon>
        <taxon>Pararnavirae</taxon>
        <taxon>Artverviricota</taxon>
        <taxon>Revtraviricetes</taxon>
        <taxon>Ortervirales</taxon>
        <taxon>Retroviridae</taxon>
        <taxon>Orthoretrovirinae</taxon>
        <taxon>Lentivirus</taxon>
        <taxon>Lentivirus simimdef</taxon>
    </lineage>
</organism>
<dbReference type="GO" id="GO:0019058">
    <property type="term" value="P:viral life cycle"/>
    <property type="evidence" value="ECO:0007669"/>
    <property type="project" value="InterPro"/>
</dbReference>
<evidence type="ECO:0000256" key="5">
    <source>
        <dbReference type="ARBA" id="ARBA00022553"/>
    </source>
</evidence>
<evidence type="ECO:0000256" key="2">
    <source>
        <dbReference type="ARBA" id="ARBA00004501"/>
    </source>
</evidence>
<keyword evidence="10" id="KW-1043">Host membrane</keyword>
<dbReference type="GO" id="GO:0044423">
    <property type="term" value="C:virion component"/>
    <property type="evidence" value="ECO:0007669"/>
    <property type="project" value="UniProtKB-KW"/>
</dbReference>
<evidence type="ECO:0000256" key="4">
    <source>
        <dbReference type="ARBA" id="ARBA00022511"/>
    </source>
</evidence>
<evidence type="ECO:0000256" key="3">
    <source>
        <dbReference type="ARBA" id="ARBA00006372"/>
    </source>
</evidence>
<evidence type="ECO:0000256" key="11">
    <source>
        <dbReference type="ARBA" id="ARBA00023136"/>
    </source>
</evidence>
<dbReference type="Proteomes" id="UP000246900">
    <property type="component" value="Segment"/>
</dbReference>
<dbReference type="PRINTS" id="PR00349">
    <property type="entry name" value="VIRIONINFFCT"/>
</dbReference>
<evidence type="ECO:0000256" key="9">
    <source>
        <dbReference type="ARBA" id="ARBA00022844"/>
    </source>
</evidence>
<dbReference type="InterPro" id="IPR000475">
    <property type="entry name" value="Vif"/>
</dbReference>
<dbReference type="Pfam" id="PF00559">
    <property type="entry name" value="Vif"/>
    <property type="match status" value="1"/>
</dbReference>
<evidence type="ECO:0000256" key="7">
    <source>
        <dbReference type="ARBA" id="ARBA00022786"/>
    </source>
</evidence>
<evidence type="ECO:0000256" key="8">
    <source>
        <dbReference type="ARBA" id="ARBA00022843"/>
    </source>
</evidence>
<evidence type="ECO:0000256" key="1">
    <source>
        <dbReference type="ARBA" id="ARBA00004328"/>
    </source>
</evidence>
<gene>
    <name evidence="14" type="primary">vif</name>
</gene>
<evidence type="ECO:0000256" key="12">
    <source>
        <dbReference type="ARBA" id="ARBA00023200"/>
    </source>
</evidence>
<evidence type="ECO:0000256" key="10">
    <source>
        <dbReference type="ARBA" id="ARBA00022870"/>
    </source>
</evidence>
<name>Q87623_SIV</name>
<organismHost>
    <name type="scientific">Pan troglodytes</name>
    <name type="common">Chimpanzee</name>
    <dbReference type="NCBI Taxonomy" id="9598"/>
</organismHost>
<dbReference type="EMBL" id="U42720">
    <property type="protein sequence ID" value="AAB47725.2"/>
    <property type="molecule type" value="Genomic_DNA"/>
</dbReference>